<evidence type="ECO:0000256" key="1">
    <source>
        <dbReference type="ARBA" id="ARBA00022490"/>
    </source>
</evidence>
<evidence type="ECO:0000256" key="4">
    <source>
        <dbReference type="ARBA" id="ARBA00022679"/>
    </source>
</evidence>
<accession>A0A1G6CPR5</accession>
<dbReference type="SUPFAM" id="SSF53335">
    <property type="entry name" value="S-adenosyl-L-methionine-dependent methyltransferases"/>
    <property type="match status" value="1"/>
</dbReference>
<comment type="caution">
    <text evidence="6">Lacks conserved residue(s) required for the propagation of feature annotation.</text>
</comment>
<feature type="region of interest" description="Disordered" evidence="7">
    <location>
        <begin position="225"/>
        <end position="246"/>
    </location>
</feature>
<gene>
    <name evidence="6" type="primary">rsmG</name>
    <name evidence="8" type="ORF">SAMN02910417_02574</name>
</gene>
<name>A0A1G6CPR5_EUBOX</name>
<dbReference type="STRING" id="1732.SAMN02910417_02574"/>
<dbReference type="EC" id="2.1.1.-" evidence="6"/>
<keyword evidence="9" id="KW-1185">Reference proteome</keyword>
<dbReference type="PANTHER" id="PTHR31760">
    <property type="entry name" value="S-ADENOSYL-L-METHIONINE-DEPENDENT METHYLTRANSFERASES SUPERFAMILY PROTEIN"/>
    <property type="match status" value="1"/>
</dbReference>
<keyword evidence="2 6" id="KW-0698">rRNA processing</keyword>
<evidence type="ECO:0000256" key="3">
    <source>
        <dbReference type="ARBA" id="ARBA00022603"/>
    </source>
</evidence>
<keyword evidence="4 6" id="KW-0808">Transferase</keyword>
<feature type="binding site" evidence="6">
    <location>
        <position position="83"/>
    </location>
    <ligand>
        <name>S-adenosyl-L-methionine</name>
        <dbReference type="ChEBI" id="CHEBI:59789"/>
    </ligand>
</feature>
<keyword evidence="5 6" id="KW-0949">S-adenosyl-L-methionine</keyword>
<dbReference type="GO" id="GO:0005829">
    <property type="term" value="C:cytosol"/>
    <property type="evidence" value="ECO:0007669"/>
    <property type="project" value="TreeGrafter"/>
</dbReference>
<evidence type="ECO:0000256" key="6">
    <source>
        <dbReference type="HAMAP-Rule" id="MF_00074"/>
    </source>
</evidence>
<dbReference type="EMBL" id="FMXR01000024">
    <property type="protein sequence ID" value="SDB34896.1"/>
    <property type="molecule type" value="Genomic_DNA"/>
</dbReference>
<dbReference type="OrthoDB" id="9808773at2"/>
<dbReference type="InterPro" id="IPR029063">
    <property type="entry name" value="SAM-dependent_MTases_sf"/>
</dbReference>
<feature type="compositionally biased region" description="Polar residues" evidence="7">
    <location>
        <begin position="233"/>
        <end position="246"/>
    </location>
</feature>
<comment type="function">
    <text evidence="6">Specifically methylates the N7 position of a guanine in 16S rRNA.</text>
</comment>
<organism evidence="8 9">
    <name type="scientific">Eubacterium oxidoreducens</name>
    <dbReference type="NCBI Taxonomy" id="1732"/>
    <lineage>
        <taxon>Bacteria</taxon>
        <taxon>Bacillati</taxon>
        <taxon>Bacillota</taxon>
        <taxon>Clostridia</taxon>
        <taxon>Eubacteriales</taxon>
        <taxon>Eubacteriaceae</taxon>
        <taxon>Eubacterium</taxon>
    </lineage>
</organism>
<feature type="binding site" evidence="6">
    <location>
        <position position="148"/>
    </location>
    <ligand>
        <name>S-adenosyl-L-methionine</name>
        <dbReference type="ChEBI" id="CHEBI:59789"/>
    </ligand>
</feature>
<reference evidence="8 9" key="1">
    <citation type="submission" date="2016-10" db="EMBL/GenBank/DDBJ databases">
        <authorList>
            <person name="de Groot N.N."/>
        </authorList>
    </citation>
    <scope>NUCLEOTIDE SEQUENCE [LARGE SCALE GENOMIC DNA]</scope>
    <source>
        <strain evidence="8 9">DSM 3217</strain>
    </source>
</reference>
<dbReference type="PANTHER" id="PTHR31760:SF0">
    <property type="entry name" value="S-ADENOSYL-L-METHIONINE-DEPENDENT METHYLTRANSFERASES SUPERFAMILY PROTEIN"/>
    <property type="match status" value="1"/>
</dbReference>
<evidence type="ECO:0000313" key="8">
    <source>
        <dbReference type="EMBL" id="SDB34896.1"/>
    </source>
</evidence>
<comment type="similarity">
    <text evidence="6">Belongs to the methyltransferase superfamily. RNA methyltransferase RsmG family.</text>
</comment>
<feature type="binding site" evidence="6">
    <location>
        <begin position="129"/>
        <end position="130"/>
    </location>
    <ligand>
        <name>S-adenosyl-L-methionine</name>
        <dbReference type="ChEBI" id="CHEBI:59789"/>
    </ligand>
</feature>
<comment type="subcellular location">
    <subcellularLocation>
        <location evidence="6">Cytoplasm</location>
    </subcellularLocation>
</comment>
<feature type="binding site" evidence="6">
    <location>
        <position position="78"/>
    </location>
    <ligand>
        <name>S-adenosyl-L-methionine</name>
        <dbReference type="ChEBI" id="CHEBI:59789"/>
    </ligand>
</feature>
<dbReference type="FunFam" id="3.40.50.150:FF:000041">
    <property type="entry name" value="Ribosomal RNA small subunit methyltransferase G"/>
    <property type="match status" value="1"/>
</dbReference>
<protein>
    <recommendedName>
        <fullName evidence="6">Ribosomal RNA small subunit methyltransferase G</fullName>
        <ecNumber evidence="6">2.1.1.-</ecNumber>
    </recommendedName>
    <alternativeName>
        <fullName evidence="6">16S rRNA 7-methylguanosine methyltransferase</fullName>
        <shortName evidence="6">16S rRNA m7G methyltransferase</shortName>
    </alternativeName>
</protein>
<dbReference type="NCBIfam" id="TIGR00138">
    <property type="entry name" value="rsmG_gidB"/>
    <property type="match status" value="1"/>
</dbReference>
<proteinExistence type="inferred from homology"/>
<sequence>MNKKELLDESLKKIKIEASDEQLDQLLDYYDFLIKTNETLNLTRITEFEDVVMKHFVDSCAIGQYVDLHRSLSIIDIGTGAGFPGIPLKIIYPELSVTLADSLNKRIRFLEEVIQLLSLENIRTIHSRAEDLGKNCDFREKFDLCVSRAVANLSTLSELAIPLVKVGGNFISYKSGEIDQELKDAEFAVGELSGRIKDVLYFQLPGDEISRSFVMIEKVRKTKKKYPRKAGTPSKNPLQDISSCER</sequence>
<dbReference type="CDD" id="cd02440">
    <property type="entry name" value="AdoMet_MTases"/>
    <property type="match status" value="1"/>
</dbReference>
<dbReference type="Pfam" id="PF02527">
    <property type="entry name" value="GidB"/>
    <property type="match status" value="1"/>
</dbReference>
<dbReference type="RefSeq" id="WP_090174758.1">
    <property type="nucleotide sequence ID" value="NZ_FMXR01000024.1"/>
</dbReference>
<dbReference type="Gene3D" id="3.40.50.150">
    <property type="entry name" value="Vaccinia Virus protein VP39"/>
    <property type="match status" value="1"/>
</dbReference>
<evidence type="ECO:0000256" key="2">
    <source>
        <dbReference type="ARBA" id="ARBA00022552"/>
    </source>
</evidence>
<keyword evidence="3 6" id="KW-0489">Methyltransferase</keyword>
<evidence type="ECO:0000256" key="5">
    <source>
        <dbReference type="ARBA" id="ARBA00022691"/>
    </source>
</evidence>
<keyword evidence="1 6" id="KW-0963">Cytoplasm</keyword>
<dbReference type="AlphaFoldDB" id="A0A1G6CPR5"/>
<dbReference type="GO" id="GO:0070043">
    <property type="term" value="F:rRNA (guanine-N7-)-methyltransferase activity"/>
    <property type="evidence" value="ECO:0007669"/>
    <property type="project" value="UniProtKB-UniRule"/>
</dbReference>
<evidence type="ECO:0000313" key="9">
    <source>
        <dbReference type="Proteomes" id="UP000199228"/>
    </source>
</evidence>
<dbReference type="InterPro" id="IPR003682">
    <property type="entry name" value="rRNA_ssu_MeTfrase_G"/>
</dbReference>
<dbReference type="HAMAP" id="MF_00074">
    <property type="entry name" value="16SrRNA_methyltr_G"/>
    <property type="match status" value="1"/>
</dbReference>
<dbReference type="Proteomes" id="UP000199228">
    <property type="component" value="Unassembled WGS sequence"/>
</dbReference>
<evidence type="ECO:0000256" key="7">
    <source>
        <dbReference type="SAM" id="MobiDB-lite"/>
    </source>
</evidence>